<dbReference type="Proteomes" id="UP001238163">
    <property type="component" value="Unassembled WGS sequence"/>
</dbReference>
<dbReference type="AlphaFoldDB" id="A0AAE3VIX4"/>
<dbReference type="EMBL" id="JAUSVL010000001">
    <property type="protein sequence ID" value="MDQ0291299.1"/>
    <property type="molecule type" value="Genomic_DNA"/>
</dbReference>
<organism evidence="1 2">
    <name type="scientific">Oligosphaera ethanolica</name>
    <dbReference type="NCBI Taxonomy" id="760260"/>
    <lineage>
        <taxon>Bacteria</taxon>
        <taxon>Pseudomonadati</taxon>
        <taxon>Lentisphaerota</taxon>
        <taxon>Oligosphaeria</taxon>
        <taxon>Oligosphaerales</taxon>
        <taxon>Oligosphaeraceae</taxon>
        <taxon>Oligosphaera</taxon>
    </lineage>
</organism>
<evidence type="ECO:0000313" key="1">
    <source>
        <dbReference type="EMBL" id="MDQ0291299.1"/>
    </source>
</evidence>
<dbReference type="RefSeq" id="WP_307263884.1">
    <property type="nucleotide sequence ID" value="NZ_JAUSVL010000001.1"/>
</dbReference>
<dbReference type="CDD" id="cd09621">
    <property type="entry name" value="CBM9_like_5"/>
    <property type="match status" value="1"/>
</dbReference>
<dbReference type="PANTHER" id="PTHR12631">
    <property type="entry name" value="ALPHA-L-IDURONIDASE"/>
    <property type="match status" value="1"/>
</dbReference>
<sequence>MKFSPALLVSICALFCPLTYGVVIDLTAPAIKSSITKAGDRRQEVSLATTPDSRQALRLAWNDTSSGYGELTMTPAAPLPIQRRLDLRAQLYVPAGSGLRAFQLRVIDAAGETFQIPGELPADRHGWLPLTFTIDLANPPADSWGGNDNNVMEVPLAVQGAGFDFRREPAQGHFFLSHLVYEPQTVAGDTVTLIDFASQQPTINLHRAADLRHDYAYGNVDDGSQTALKLSWEKTPANHYEFTINERMPLPTFSNAVFRVSAFFPANNDVSLLNLRLRDKDGEILQYRVPLPAASSGWQDVVFPVNATIANSSSWGGAVTNQRLDFPASFIGIAGDFRSRESTGAMAIGKVAVEVLTDFRPLTPTLETGNPIHVLVPGDASKLGLRINNHKPHGVKARVSYTIRNGRNVEIAAEEQSMAITAGTDFLLPLPAPKEHGVYYVDVVYQEDDPRVEPLNVSYSYAAMQPAGPTAGRGKGFLFGVCSHPQRHPREHQELEAMAAAWCGAKIIREDIDWNRMQPAENQWHFDSFDFTVDAFAKYDIELEAIYSYCARWAVAKEWQPLKPDLKRGARPDYQHWAAFIRGFAERYRGKVHYVEVWNEPDLHGFANFSAEEYIELMKIAYTETKKAAPEMTVMTAGFTCMPPYARLNDEKHMEKTLTLGRGYYDLHAFHGHGPYVHYRNQIERMLPFREKLGVTAPWYANETAISSVHIGDYRQAVTLFQKFLYSWARGSIGYNWYDLRNDGYDPKDGEHNFGLITKDFYPKAAYVAYNALANAYREATYIRDMTLPEHLDGFLFKSRDGDFLLANWNLDSQKPSRLIVLTGISGKASHIDLFGNERPLNVVNQAVVINIDREPGTIRVSGQANEPVVAGDFLEQVDELTVIAGEPKQLAFNIRNPTAFALATDISLIVPDGLNCSNQRQNIELPPGAEALCVFDIAVAKDFRSVPGAQKDITVDARFGALWQGRFACPVNSVTVLENNAKLSGDAHFVLDDAAQNTMLVPNAPDMAKLRWSGPDDLSAKIWLGQDGQQLLIRVVAIDDIHQQPFSGGDVWKGDNVQIAIAVPGQLPFWEIGFSVTNDGRNEVHAWQAPSGFDAAAATATITLRGERDEANKVTRYDAAIPWTTIGLNAENAAQGFRFNLLVNDNDGDVREGFHAVAPGLGTGKNARLFPHLILR</sequence>
<dbReference type="InterPro" id="IPR017853">
    <property type="entry name" value="GH"/>
</dbReference>
<dbReference type="SUPFAM" id="SSF51445">
    <property type="entry name" value="(Trans)glycosidases"/>
    <property type="match status" value="1"/>
</dbReference>
<gene>
    <name evidence="1" type="ORF">J3R75_003406</name>
</gene>
<evidence type="ECO:0008006" key="3">
    <source>
        <dbReference type="Google" id="ProtNLM"/>
    </source>
</evidence>
<reference evidence="1" key="1">
    <citation type="submission" date="2023-07" db="EMBL/GenBank/DDBJ databases">
        <title>Genomic Encyclopedia of Type Strains, Phase IV (KMG-IV): sequencing the most valuable type-strain genomes for metagenomic binning, comparative biology and taxonomic classification.</title>
        <authorList>
            <person name="Goeker M."/>
        </authorList>
    </citation>
    <scope>NUCLEOTIDE SEQUENCE</scope>
    <source>
        <strain evidence="1">DSM 24202</strain>
    </source>
</reference>
<dbReference type="PANTHER" id="PTHR12631:SF10">
    <property type="entry name" value="BETA-XYLOSIDASE-LIKE PROTEIN-RELATED"/>
    <property type="match status" value="1"/>
</dbReference>
<accession>A0AAE3VIX4</accession>
<keyword evidence="2" id="KW-1185">Reference proteome</keyword>
<name>A0AAE3VIX4_9BACT</name>
<comment type="caution">
    <text evidence="1">The sequence shown here is derived from an EMBL/GenBank/DDBJ whole genome shotgun (WGS) entry which is preliminary data.</text>
</comment>
<proteinExistence type="predicted"/>
<dbReference type="InterPro" id="IPR051923">
    <property type="entry name" value="Glycosyl_Hydrolase_39"/>
</dbReference>
<evidence type="ECO:0000313" key="2">
    <source>
        <dbReference type="Proteomes" id="UP001238163"/>
    </source>
</evidence>
<dbReference type="GO" id="GO:0004553">
    <property type="term" value="F:hydrolase activity, hydrolyzing O-glycosyl compounds"/>
    <property type="evidence" value="ECO:0007669"/>
    <property type="project" value="TreeGrafter"/>
</dbReference>
<dbReference type="Gene3D" id="2.60.40.1190">
    <property type="match status" value="1"/>
</dbReference>
<dbReference type="SUPFAM" id="SSF49344">
    <property type="entry name" value="CBD9-like"/>
    <property type="match status" value="1"/>
</dbReference>
<protein>
    <recommendedName>
        <fullName evidence="3">Carbohydrate-binding domain-containing protein</fullName>
    </recommendedName>
</protein>
<dbReference type="Gene3D" id="3.20.20.80">
    <property type="entry name" value="Glycosidases"/>
    <property type="match status" value="1"/>
</dbReference>